<name>A0ABR8N8A2_9ACTN</name>
<dbReference type="Pfam" id="PF13302">
    <property type="entry name" value="Acetyltransf_3"/>
    <property type="match status" value="1"/>
</dbReference>
<dbReference type="InterPro" id="IPR000182">
    <property type="entry name" value="GNAT_dom"/>
</dbReference>
<dbReference type="EMBL" id="JACXYZ010000001">
    <property type="protein sequence ID" value="MBD3924100.1"/>
    <property type="molecule type" value="Genomic_DNA"/>
</dbReference>
<dbReference type="PANTHER" id="PTHR43792:SF1">
    <property type="entry name" value="N-ACETYLTRANSFERASE DOMAIN-CONTAINING PROTEIN"/>
    <property type="match status" value="1"/>
</dbReference>
<dbReference type="SUPFAM" id="SSF55729">
    <property type="entry name" value="Acyl-CoA N-acyltransferases (Nat)"/>
    <property type="match status" value="1"/>
</dbReference>
<protein>
    <submittedName>
        <fullName evidence="2">GNAT family N-acetyltransferase</fullName>
    </submittedName>
</protein>
<keyword evidence="3" id="KW-1185">Reference proteome</keyword>
<reference evidence="2 3" key="1">
    <citation type="submission" date="2020-09" db="EMBL/GenBank/DDBJ databases">
        <title>novel species in genus Nocardioides.</title>
        <authorList>
            <person name="Zhang G."/>
        </authorList>
    </citation>
    <scope>NUCLEOTIDE SEQUENCE [LARGE SCALE GENOMIC DNA]</scope>
    <source>
        <strain evidence="2 3">KCTC 39551</strain>
    </source>
</reference>
<dbReference type="PROSITE" id="PS51186">
    <property type="entry name" value="GNAT"/>
    <property type="match status" value="1"/>
</dbReference>
<dbReference type="CDD" id="cd04301">
    <property type="entry name" value="NAT_SF"/>
    <property type="match status" value="1"/>
</dbReference>
<evidence type="ECO:0000313" key="3">
    <source>
        <dbReference type="Proteomes" id="UP000618818"/>
    </source>
</evidence>
<evidence type="ECO:0000313" key="2">
    <source>
        <dbReference type="EMBL" id="MBD3924100.1"/>
    </source>
</evidence>
<dbReference type="Gene3D" id="3.40.630.30">
    <property type="match status" value="1"/>
</dbReference>
<feature type="domain" description="N-acetyltransferase" evidence="1">
    <location>
        <begin position="41"/>
        <end position="202"/>
    </location>
</feature>
<dbReference type="InterPro" id="IPR016181">
    <property type="entry name" value="Acyl_CoA_acyltransferase"/>
</dbReference>
<gene>
    <name evidence="2" type="ORF">IEZ26_05665</name>
</gene>
<dbReference type="Proteomes" id="UP000618818">
    <property type="component" value="Unassembled WGS sequence"/>
</dbReference>
<accession>A0ABR8N8A2</accession>
<comment type="caution">
    <text evidence="2">The sequence shown here is derived from an EMBL/GenBank/DDBJ whole genome shotgun (WGS) entry which is preliminary data.</text>
</comment>
<organism evidence="2 3">
    <name type="scientific">Nocardioides cavernae</name>
    <dbReference type="NCBI Taxonomy" id="1921566"/>
    <lineage>
        <taxon>Bacteria</taxon>
        <taxon>Bacillati</taxon>
        <taxon>Actinomycetota</taxon>
        <taxon>Actinomycetes</taxon>
        <taxon>Propionibacteriales</taxon>
        <taxon>Nocardioidaceae</taxon>
        <taxon>Nocardioides</taxon>
    </lineage>
</organism>
<sequence>MTTYDRLRFGGPTVRETWVDGPRAEFLTPVAPGWPLRTERLLLRPFRAGDEAALTEAWADEAYTSMLLSGTMNEAEVAEMVRRRTQPGDGHFVGLVVEHGGEVVGDSVLILQGTGLSEGEIGWTILPQHAGRGYATEAARAVLRLGFEHYGLRRIVANLDARNDRSAALCERLGMRREVHRLSDFWSKGRWTDSYEYALLREEWRGQS</sequence>
<proteinExistence type="predicted"/>
<evidence type="ECO:0000259" key="1">
    <source>
        <dbReference type="PROSITE" id="PS51186"/>
    </source>
</evidence>
<dbReference type="InterPro" id="IPR051531">
    <property type="entry name" value="N-acetyltransferase"/>
</dbReference>
<dbReference type="PANTHER" id="PTHR43792">
    <property type="entry name" value="GNAT FAMILY, PUTATIVE (AFU_ORTHOLOGUE AFUA_3G00765)-RELATED-RELATED"/>
    <property type="match status" value="1"/>
</dbReference>